<feature type="chain" id="PRO_5023041807" description="Secreted protein" evidence="2">
    <location>
        <begin position="21"/>
        <end position="154"/>
    </location>
</feature>
<feature type="compositionally biased region" description="Low complexity" evidence="1">
    <location>
        <begin position="136"/>
        <end position="154"/>
    </location>
</feature>
<dbReference type="RefSeq" id="WP_146410078.1">
    <property type="nucleotide sequence ID" value="NZ_SJPU01000015.1"/>
</dbReference>
<evidence type="ECO:0000256" key="2">
    <source>
        <dbReference type="SAM" id="SignalP"/>
    </source>
</evidence>
<evidence type="ECO:0000256" key="1">
    <source>
        <dbReference type="SAM" id="MobiDB-lite"/>
    </source>
</evidence>
<dbReference type="EMBL" id="SJPU01000015">
    <property type="protein sequence ID" value="TWU05416.1"/>
    <property type="molecule type" value="Genomic_DNA"/>
</dbReference>
<evidence type="ECO:0008006" key="5">
    <source>
        <dbReference type="Google" id="ProtNLM"/>
    </source>
</evidence>
<feature type="region of interest" description="Disordered" evidence="1">
    <location>
        <begin position="127"/>
        <end position="154"/>
    </location>
</feature>
<reference evidence="3 4" key="1">
    <citation type="journal article" date="2020" name="Antonie Van Leeuwenhoek">
        <title>Rhodopirellula heiligendammensis sp. nov., Rhodopirellula pilleata sp. nov., and Rhodopirellula solitaria sp. nov. isolated from natural or artificial marine surfaces in Northern Germany and California, USA, and emended description of the genus Rhodopirellula.</title>
        <authorList>
            <person name="Kallscheuer N."/>
            <person name="Wiegand S."/>
            <person name="Jogler M."/>
            <person name="Boedeker C."/>
            <person name="Peeters S.H."/>
            <person name="Rast P."/>
            <person name="Heuer A."/>
            <person name="Jetten M.S.M."/>
            <person name="Rohde M."/>
            <person name="Jogler C."/>
        </authorList>
    </citation>
    <scope>NUCLEOTIDE SEQUENCE [LARGE SCALE GENOMIC DNA]</scope>
    <source>
        <strain evidence="3 4">Poly21</strain>
    </source>
</reference>
<evidence type="ECO:0000313" key="3">
    <source>
        <dbReference type="EMBL" id="TWU05416.1"/>
    </source>
</evidence>
<keyword evidence="4" id="KW-1185">Reference proteome</keyword>
<feature type="signal peptide" evidence="2">
    <location>
        <begin position="1"/>
        <end position="20"/>
    </location>
</feature>
<organism evidence="3 4">
    <name type="scientific">Allorhodopirellula heiligendammensis</name>
    <dbReference type="NCBI Taxonomy" id="2714739"/>
    <lineage>
        <taxon>Bacteria</taxon>
        <taxon>Pseudomonadati</taxon>
        <taxon>Planctomycetota</taxon>
        <taxon>Planctomycetia</taxon>
        <taxon>Pirellulales</taxon>
        <taxon>Pirellulaceae</taxon>
        <taxon>Allorhodopirellula</taxon>
    </lineage>
</organism>
<protein>
    <recommendedName>
        <fullName evidence="5">Secreted protein</fullName>
    </recommendedName>
</protein>
<keyword evidence="2" id="KW-0732">Signal</keyword>
<evidence type="ECO:0000313" key="4">
    <source>
        <dbReference type="Proteomes" id="UP000319908"/>
    </source>
</evidence>
<comment type="caution">
    <text evidence="3">The sequence shown here is derived from an EMBL/GenBank/DDBJ whole genome shotgun (WGS) entry which is preliminary data.</text>
</comment>
<dbReference type="Proteomes" id="UP000319908">
    <property type="component" value="Unassembled WGS sequence"/>
</dbReference>
<name>A0A5C6B2F5_9BACT</name>
<gene>
    <name evidence="3" type="ORF">Poly21_56800</name>
</gene>
<proteinExistence type="predicted"/>
<dbReference type="OrthoDB" id="276366at2"/>
<dbReference type="AlphaFoldDB" id="A0A5C6B2F5"/>
<sequence>MKFSLRTLMVCVLLVAMAMAAYQTHRRHRLWRNTRFDCEYDAIVTLPSGTTFSTNRWVYTDIDIPTEHVGTGTWRDGYELKYFAEAPGLTGVATLTIDGTVENAVIVGGCIRHWAAGGTVCHYTVIPESDMPPNDGSRPSGSPGTTPTNPTSGG</sequence>
<accession>A0A5C6B2F5</accession>